<dbReference type="AlphaFoldDB" id="A0A380BRR9"/>
<accession>A0A380BRR9</accession>
<evidence type="ECO:0000313" key="2">
    <source>
        <dbReference type="Proteomes" id="UP000254893"/>
    </source>
</evidence>
<dbReference type="EMBL" id="UGYW01000002">
    <property type="protein sequence ID" value="SUJ04701.1"/>
    <property type="molecule type" value="Genomic_DNA"/>
</dbReference>
<protein>
    <submittedName>
        <fullName evidence="1">Uncharacterized protein</fullName>
    </submittedName>
</protein>
<organism evidence="1 2">
    <name type="scientific">Sphingobacterium spiritivorum</name>
    <name type="common">Flavobacterium spiritivorum</name>
    <dbReference type="NCBI Taxonomy" id="258"/>
    <lineage>
        <taxon>Bacteria</taxon>
        <taxon>Pseudomonadati</taxon>
        <taxon>Bacteroidota</taxon>
        <taxon>Sphingobacteriia</taxon>
        <taxon>Sphingobacteriales</taxon>
        <taxon>Sphingobacteriaceae</taxon>
        <taxon>Sphingobacterium</taxon>
    </lineage>
</organism>
<name>A0A380BRR9_SPHSI</name>
<reference evidence="1 2" key="1">
    <citation type="submission" date="2018-06" db="EMBL/GenBank/DDBJ databases">
        <authorList>
            <consortium name="Pathogen Informatics"/>
            <person name="Doyle S."/>
        </authorList>
    </citation>
    <scope>NUCLEOTIDE SEQUENCE [LARGE SCALE GENOMIC DNA]</scope>
    <source>
        <strain evidence="1 2">NCTC11388</strain>
    </source>
</reference>
<dbReference type="Proteomes" id="UP000254893">
    <property type="component" value="Unassembled WGS sequence"/>
</dbReference>
<gene>
    <name evidence="1" type="ORF">NCTC11388_01490</name>
</gene>
<evidence type="ECO:0000313" key="1">
    <source>
        <dbReference type="EMBL" id="SUJ04701.1"/>
    </source>
</evidence>
<dbReference type="RefSeq" id="WP_115169665.1">
    <property type="nucleotide sequence ID" value="NZ_UGYW01000002.1"/>
</dbReference>
<sequence>MPPYNIHIISKGETIQRITDLVNIKGHGILHYERSKKDFMNEAPFKLIVEESPVFNNAGDFRLRCYMNL</sequence>
<proteinExistence type="predicted"/>